<gene>
    <name evidence="6" type="ORF">MNEG_8512</name>
</gene>
<reference evidence="6 7" key="1">
    <citation type="journal article" date="2013" name="BMC Genomics">
        <title>Reconstruction of the lipid metabolism for the microalga Monoraphidium neglectum from its genome sequence reveals characteristics suitable for biofuel production.</title>
        <authorList>
            <person name="Bogen C."/>
            <person name="Al-Dilaimi A."/>
            <person name="Albersmeier A."/>
            <person name="Wichmann J."/>
            <person name="Grundmann M."/>
            <person name="Rupp O."/>
            <person name="Lauersen K.J."/>
            <person name="Blifernez-Klassen O."/>
            <person name="Kalinowski J."/>
            <person name="Goesmann A."/>
            <person name="Mussgnug J.H."/>
            <person name="Kruse O."/>
        </authorList>
    </citation>
    <scope>NUCLEOTIDE SEQUENCE [LARGE SCALE GENOMIC DNA]</scope>
    <source>
        <strain evidence="6 7">SAG 48.87</strain>
    </source>
</reference>
<dbReference type="Gene3D" id="3.20.20.80">
    <property type="entry name" value="Glycosidases"/>
    <property type="match status" value="1"/>
</dbReference>
<evidence type="ECO:0000313" key="6">
    <source>
        <dbReference type="EMBL" id="KIY99452.1"/>
    </source>
</evidence>
<dbReference type="InterPro" id="IPR017853">
    <property type="entry name" value="GH"/>
</dbReference>
<evidence type="ECO:0000259" key="5">
    <source>
        <dbReference type="Pfam" id="PF00150"/>
    </source>
</evidence>
<organism evidence="6 7">
    <name type="scientific">Monoraphidium neglectum</name>
    <dbReference type="NCBI Taxonomy" id="145388"/>
    <lineage>
        <taxon>Eukaryota</taxon>
        <taxon>Viridiplantae</taxon>
        <taxon>Chlorophyta</taxon>
        <taxon>core chlorophytes</taxon>
        <taxon>Chlorophyceae</taxon>
        <taxon>CS clade</taxon>
        <taxon>Sphaeropleales</taxon>
        <taxon>Selenastraceae</taxon>
        <taxon>Monoraphidium</taxon>
    </lineage>
</organism>
<feature type="domain" description="Glycoside hydrolase family 5" evidence="5">
    <location>
        <begin position="34"/>
        <end position="153"/>
    </location>
</feature>
<evidence type="ECO:0000256" key="3">
    <source>
        <dbReference type="ARBA" id="ARBA00023295"/>
    </source>
</evidence>
<dbReference type="InterPro" id="IPR001547">
    <property type="entry name" value="Glyco_hydro_5"/>
</dbReference>
<name>A0A0D2JJF4_9CHLO</name>
<evidence type="ECO:0000256" key="2">
    <source>
        <dbReference type="ARBA" id="ARBA00022801"/>
    </source>
</evidence>
<proteinExistence type="inferred from homology"/>
<dbReference type="GO" id="GO:0004553">
    <property type="term" value="F:hydrolase activity, hydrolyzing O-glycosyl compounds"/>
    <property type="evidence" value="ECO:0007669"/>
    <property type="project" value="InterPro"/>
</dbReference>
<comment type="similarity">
    <text evidence="1 4">Belongs to the glycosyl hydrolase 5 (cellulase A) family.</text>
</comment>
<evidence type="ECO:0000256" key="1">
    <source>
        <dbReference type="ARBA" id="ARBA00005641"/>
    </source>
</evidence>
<dbReference type="Proteomes" id="UP000054498">
    <property type="component" value="Unassembled WGS sequence"/>
</dbReference>
<dbReference type="SUPFAM" id="SSF51445">
    <property type="entry name" value="(Trans)glycosidases"/>
    <property type="match status" value="1"/>
</dbReference>
<evidence type="ECO:0000256" key="4">
    <source>
        <dbReference type="RuleBase" id="RU361153"/>
    </source>
</evidence>
<accession>A0A0D2JJF4</accession>
<keyword evidence="2 4" id="KW-0378">Hydrolase</keyword>
<dbReference type="RefSeq" id="XP_013898472.1">
    <property type="nucleotide sequence ID" value="XM_014043018.1"/>
</dbReference>
<dbReference type="AlphaFoldDB" id="A0A0D2JJF4"/>
<keyword evidence="3 4" id="KW-0326">Glycosidase</keyword>
<evidence type="ECO:0000313" key="7">
    <source>
        <dbReference type="Proteomes" id="UP000054498"/>
    </source>
</evidence>
<dbReference type="OrthoDB" id="442731at2759"/>
<dbReference type="Pfam" id="PF00150">
    <property type="entry name" value="Cellulase"/>
    <property type="match status" value="1"/>
</dbReference>
<dbReference type="KEGG" id="mng:MNEG_8512"/>
<keyword evidence="7" id="KW-1185">Reference proteome</keyword>
<sequence>MLATRVWFGFNNGQGAVDGLWAGGSDLATDFLEVVRLVSLLGFNAVRLPFRPLPPAPISIARPGGAKACNSYMPTGTGLDRLLWTVQVLNAHSLYVILDYHGSSGQALETDGVARADAFAARWADVWRAVACLPGWREDLAGRVAADILNEPDMLGLK</sequence>
<dbReference type="GO" id="GO:0000272">
    <property type="term" value="P:polysaccharide catabolic process"/>
    <property type="evidence" value="ECO:0007669"/>
    <property type="project" value="InterPro"/>
</dbReference>
<dbReference type="GeneID" id="25741388"/>
<dbReference type="EMBL" id="KK101844">
    <property type="protein sequence ID" value="KIY99452.1"/>
    <property type="molecule type" value="Genomic_DNA"/>
</dbReference>
<dbReference type="STRING" id="145388.A0A0D2JJF4"/>
<protein>
    <recommendedName>
        <fullName evidence="5">Glycoside hydrolase family 5 domain-containing protein</fullName>
    </recommendedName>
</protein>